<organism evidence="3 4">
    <name type="scientific">Methanobrevibacter woesei</name>
    <dbReference type="NCBI Taxonomy" id="190976"/>
    <lineage>
        <taxon>Archaea</taxon>
        <taxon>Methanobacteriati</taxon>
        <taxon>Methanobacteriota</taxon>
        <taxon>Methanomada group</taxon>
        <taxon>Methanobacteria</taxon>
        <taxon>Methanobacteriales</taxon>
        <taxon>Methanobacteriaceae</taxon>
        <taxon>Methanobrevibacter</taxon>
    </lineage>
</organism>
<gene>
    <name evidence="3" type="primary">epsH_7</name>
    <name evidence="3" type="ORF">MBBWO_15270</name>
</gene>
<dbReference type="EMBL" id="MZGU01000007">
    <property type="protein sequence ID" value="PWB84761.1"/>
    <property type="molecule type" value="Genomic_DNA"/>
</dbReference>
<dbReference type="SUPFAM" id="SSF53448">
    <property type="entry name" value="Nucleotide-diphospho-sugar transferases"/>
    <property type="match status" value="1"/>
</dbReference>
<dbReference type="RefSeq" id="WP_116670306.1">
    <property type="nucleotide sequence ID" value="NZ_MZGU01000007.1"/>
</dbReference>
<evidence type="ECO:0000259" key="2">
    <source>
        <dbReference type="Pfam" id="PF00535"/>
    </source>
</evidence>
<dbReference type="Gene3D" id="3.90.550.10">
    <property type="entry name" value="Spore Coat Polysaccharide Biosynthesis Protein SpsA, Chain A"/>
    <property type="match status" value="1"/>
</dbReference>
<proteinExistence type="predicted"/>
<dbReference type="CDD" id="cd00761">
    <property type="entry name" value="Glyco_tranf_GTA_type"/>
    <property type="match status" value="1"/>
</dbReference>
<dbReference type="InterPro" id="IPR001173">
    <property type="entry name" value="Glyco_trans_2-like"/>
</dbReference>
<dbReference type="SUPFAM" id="SSF53756">
    <property type="entry name" value="UDP-Glycosyltransferase/glycogen phosphorylase"/>
    <property type="match status" value="1"/>
</dbReference>
<keyword evidence="4" id="KW-1185">Reference proteome</keyword>
<accession>A0A2U1S5P7</accession>
<dbReference type="InterPro" id="IPR029044">
    <property type="entry name" value="Nucleotide-diphossugar_trans"/>
</dbReference>
<dbReference type="Proteomes" id="UP000245577">
    <property type="component" value="Unassembled WGS sequence"/>
</dbReference>
<reference evidence="3 4" key="1">
    <citation type="submission" date="2017-03" db="EMBL/GenBank/DDBJ databases">
        <title>Genome sequence of Methanobrevibacter wosei.</title>
        <authorList>
            <person name="Poehlein A."/>
            <person name="Seedorf H."/>
            <person name="Daniel R."/>
        </authorList>
    </citation>
    <scope>NUCLEOTIDE SEQUENCE [LARGE SCALE GENOMIC DNA]</scope>
    <source>
        <strain evidence="3 4">DSM 11979</strain>
    </source>
</reference>
<sequence>MSLNNLEKGINVIIPTYKGEKYISKLLDSLVNQTINPELFDAIFIVNGEKDSTSDIIKEYQKDNPNINIILTYSDEGVCNARNHGVNISKREYTIFIDDDDFISENYLETLYKYSKPNRVVIGTFLDINEDTGDVQESYLSPPLLKNSGIIKEAYSYMPDILVITTDKLIPTSEIKKTLFNPELKNGVDISYYARFYPEHDFEFYLIDKSEGATYYRLWRDNSISRQPVSYEFNVIGRLNVIEDINKGLKTAKTDEMRNFIKSLTGGQVNFINEYLKENPKDLEKVYNEINRYNFDFFPYKYLNENYTQLNKENNELIISYAFPPTNTTTSNVVAKRIINNKNNVSVICGSLNDKQKDYEFEKIVNEFIIDKMTVNTDFNDTWESTLKFIKSGMKILENKPIYDKIYSRSYFIPSNFLALAYKLKYPDTYWKAEFSDPLRYTSTGYKIERYIDKNYIEKINNIIPNEYPSIRETDTLNSICEYLTCLFADKIIFTNENQKTFMLNYLPAEIREKINSKTVISPHPTLDKKYYYVKNTDYNIDKKYINFAYFGVIFGSRNFEDVINALDNLNNEYKDKFRLHLFTPNKTMFEQILSKNIFDKTYINSPISYLEFLNLTTKFDVLIVEDSAVESIFKINPYLPSKISDYFGSGSDIWAICEEESAMDKLNEITYKSRIKDIESGKIAANKIMQDKLQVKISKKDPNKENNEEYLRNRINHLTTKIDELIQVAEEEFRKDSQYENEINRLKDNINQLKEENESIKNSNSWKITKPLRNITNKFK</sequence>
<dbReference type="PANTHER" id="PTHR43685:SF2">
    <property type="entry name" value="GLYCOSYLTRANSFERASE 2-LIKE DOMAIN-CONTAINING PROTEIN"/>
    <property type="match status" value="1"/>
</dbReference>
<dbReference type="OrthoDB" id="46222at2157"/>
<feature type="coiled-coil region" evidence="1">
    <location>
        <begin position="730"/>
        <end position="764"/>
    </location>
</feature>
<keyword evidence="3" id="KW-0808">Transferase</keyword>
<evidence type="ECO:0000313" key="4">
    <source>
        <dbReference type="Proteomes" id="UP000245577"/>
    </source>
</evidence>
<dbReference type="AlphaFoldDB" id="A0A2U1S5P7"/>
<evidence type="ECO:0000256" key="1">
    <source>
        <dbReference type="SAM" id="Coils"/>
    </source>
</evidence>
<dbReference type="Pfam" id="PF00535">
    <property type="entry name" value="Glycos_transf_2"/>
    <property type="match status" value="1"/>
</dbReference>
<dbReference type="InterPro" id="IPR050834">
    <property type="entry name" value="Glycosyltransf_2"/>
</dbReference>
<dbReference type="GO" id="GO:0016757">
    <property type="term" value="F:glycosyltransferase activity"/>
    <property type="evidence" value="ECO:0007669"/>
    <property type="project" value="UniProtKB-KW"/>
</dbReference>
<keyword evidence="1" id="KW-0175">Coiled coil</keyword>
<dbReference type="EC" id="2.4.-.-" evidence="3"/>
<keyword evidence="3" id="KW-0328">Glycosyltransferase</keyword>
<dbReference type="PANTHER" id="PTHR43685">
    <property type="entry name" value="GLYCOSYLTRANSFERASE"/>
    <property type="match status" value="1"/>
</dbReference>
<protein>
    <submittedName>
        <fullName evidence="3">Putative glycosyltransferase EpsH</fullName>
        <ecNumber evidence="3">2.4.-.-</ecNumber>
    </submittedName>
</protein>
<evidence type="ECO:0000313" key="3">
    <source>
        <dbReference type="EMBL" id="PWB84761.1"/>
    </source>
</evidence>
<feature type="domain" description="Glycosyltransferase 2-like" evidence="2">
    <location>
        <begin position="12"/>
        <end position="140"/>
    </location>
</feature>
<name>A0A2U1S5P7_9EURY</name>
<comment type="caution">
    <text evidence="3">The sequence shown here is derived from an EMBL/GenBank/DDBJ whole genome shotgun (WGS) entry which is preliminary data.</text>
</comment>